<accession>A0ABD3PI61</accession>
<proteinExistence type="predicted"/>
<dbReference type="EMBL" id="JABMIG020000167">
    <property type="protein sequence ID" value="KAL3787870.1"/>
    <property type="molecule type" value="Genomic_DNA"/>
</dbReference>
<sequence length="90" mass="10539">MSCRFDPFGMVSAIVRRSRQRSRGDKLHRRLTTSNPKPRALRTIYEEARYQRFITCSCTLQRRSFIHSTPLPPLPLSFAVPNDQFKIESI</sequence>
<protein>
    <submittedName>
        <fullName evidence="1">Uncharacterized protein</fullName>
    </submittedName>
</protein>
<reference evidence="1 2" key="1">
    <citation type="journal article" date="2020" name="G3 (Bethesda)">
        <title>Improved Reference Genome for Cyclotella cryptica CCMP332, a Model for Cell Wall Morphogenesis, Salinity Adaptation, and Lipid Production in Diatoms (Bacillariophyta).</title>
        <authorList>
            <person name="Roberts W.R."/>
            <person name="Downey K.M."/>
            <person name="Ruck E.C."/>
            <person name="Traller J.C."/>
            <person name="Alverson A.J."/>
        </authorList>
    </citation>
    <scope>NUCLEOTIDE SEQUENCE [LARGE SCALE GENOMIC DNA]</scope>
    <source>
        <strain evidence="1 2">CCMP332</strain>
    </source>
</reference>
<dbReference type="AlphaFoldDB" id="A0ABD3PI61"/>
<evidence type="ECO:0000313" key="2">
    <source>
        <dbReference type="Proteomes" id="UP001516023"/>
    </source>
</evidence>
<keyword evidence="2" id="KW-1185">Reference proteome</keyword>
<gene>
    <name evidence="1" type="ORF">HJC23_000412</name>
</gene>
<organism evidence="1 2">
    <name type="scientific">Cyclotella cryptica</name>
    <dbReference type="NCBI Taxonomy" id="29204"/>
    <lineage>
        <taxon>Eukaryota</taxon>
        <taxon>Sar</taxon>
        <taxon>Stramenopiles</taxon>
        <taxon>Ochrophyta</taxon>
        <taxon>Bacillariophyta</taxon>
        <taxon>Coscinodiscophyceae</taxon>
        <taxon>Thalassiosirophycidae</taxon>
        <taxon>Stephanodiscales</taxon>
        <taxon>Stephanodiscaceae</taxon>
        <taxon>Cyclotella</taxon>
    </lineage>
</organism>
<evidence type="ECO:0000313" key="1">
    <source>
        <dbReference type="EMBL" id="KAL3787870.1"/>
    </source>
</evidence>
<name>A0ABD3PI61_9STRA</name>
<dbReference type="Proteomes" id="UP001516023">
    <property type="component" value="Unassembled WGS sequence"/>
</dbReference>
<comment type="caution">
    <text evidence="1">The sequence shown here is derived from an EMBL/GenBank/DDBJ whole genome shotgun (WGS) entry which is preliminary data.</text>
</comment>